<evidence type="ECO:0000256" key="14">
    <source>
        <dbReference type="PIRSR" id="PIRSR006621-2"/>
    </source>
</evidence>
<dbReference type="Gene3D" id="1.10.1200.80">
    <property type="entry name" value="Putative flavin oxidoreducatase, domain 2"/>
    <property type="match status" value="1"/>
</dbReference>
<evidence type="ECO:0000256" key="12">
    <source>
        <dbReference type="PIRNR" id="PIRNR006621"/>
    </source>
</evidence>
<dbReference type="PANTHER" id="PTHR45846:SF1">
    <property type="entry name" value="TRNA-DIHYDROURIDINE(47) SYNTHASE [NAD(P)(+)]-LIKE"/>
    <property type="match status" value="1"/>
</dbReference>
<keyword evidence="7" id="KW-0521">NADP</keyword>
<comment type="function">
    <text evidence="2 12">Catalyzes the synthesis of 5,6-dihydrouridine (D), a modified base found in the D-loop of most tRNAs, via the reduction of the C5-C6 double bond in target uridines.</text>
</comment>
<dbReference type="NCBIfam" id="TIGR00737">
    <property type="entry name" value="nifR3_yhdG"/>
    <property type="match status" value="1"/>
</dbReference>
<evidence type="ECO:0000256" key="6">
    <source>
        <dbReference type="ARBA" id="ARBA00022694"/>
    </source>
</evidence>
<reference evidence="16 17" key="1">
    <citation type="submission" date="2019-03" db="EMBL/GenBank/DDBJ databases">
        <title>Complete genome sequence of Spiroplasma gladiatoris TG-1 (DSM 22552).</title>
        <authorList>
            <person name="Lin Y.-C."/>
            <person name="Chou L."/>
            <person name="Kuo C.-H."/>
        </authorList>
    </citation>
    <scope>NUCLEOTIDE SEQUENCE [LARGE SCALE GENOMIC DNA]</scope>
    <source>
        <strain evidence="16 17">TG-1</strain>
    </source>
</reference>
<dbReference type="EC" id="1.3.1.-" evidence="12"/>
<dbReference type="InterPro" id="IPR004652">
    <property type="entry name" value="DusB-like"/>
</dbReference>
<dbReference type="AlphaFoldDB" id="A0A4P7AHS3"/>
<dbReference type="InterPro" id="IPR001269">
    <property type="entry name" value="DUS_fam"/>
</dbReference>
<evidence type="ECO:0000256" key="4">
    <source>
        <dbReference type="ARBA" id="ARBA00022630"/>
    </source>
</evidence>
<evidence type="ECO:0000256" key="10">
    <source>
        <dbReference type="ARBA" id="ARBA00048205"/>
    </source>
</evidence>
<dbReference type="InterPro" id="IPR013785">
    <property type="entry name" value="Aldolase_TIM"/>
</dbReference>
<comment type="catalytic activity">
    <reaction evidence="11">
        <text>a 5,6-dihydrouridine in tRNA + NAD(+) = a uridine in tRNA + NADH + H(+)</text>
        <dbReference type="Rhea" id="RHEA:54452"/>
        <dbReference type="Rhea" id="RHEA-COMP:13339"/>
        <dbReference type="Rhea" id="RHEA-COMP:13887"/>
        <dbReference type="ChEBI" id="CHEBI:15378"/>
        <dbReference type="ChEBI" id="CHEBI:57540"/>
        <dbReference type="ChEBI" id="CHEBI:57945"/>
        <dbReference type="ChEBI" id="CHEBI:65315"/>
        <dbReference type="ChEBI" id="CHEBI:74443"/>
    </reaction>
</comment>
<keyword evidence="5 12" id="KW-0288">FMN</keyword>
<dbReference type="PANTHER" id="PTHR45846">
    <property type="entry name" value="TRNA-DIHYDROURIDINE(47) SYNTHASE [NAD(P)(+)]-LIKE"/>
    <property type="match status" value="1"/>
</dbReference>
<feature type="domain" description="DUS-like FMN-binding" evidence="15">
    <location>
        <begin position="14"/>
        <end position="310"/>
    </location>
</feature>
<keyword evidence="3" id="KW-0820">tRNA-binding</keyword>
<feature type="binding site" evidence="14">
    <location>
        <position position="171"/>
    </location>
    <ligand>
        <name>FMN</name>
        <dbReference type="ChEBI" id="CHEBI:58210"/>
    </ligand>
</feature>
<keyword evidence="9 12" id="KW-0560">Oxidoreductase</keyword>
<comment type="similarity">
    <text evidence="12">Belongs to the dus family.</text>
</comment>
<dbReference type="PROSITE" id="PS01136">
    <property type="entry name" value="UPF0034"/>
    <property type="match status" value="1"/>
</dbReference>
<keyword evidence="14" id="KW-0547">Nucleotide-binding</keyword>
<evidence type="ECO:0000256" key="2">
    <source>
        <dbReference type="ARBA" id="ARBA00002790"/>
    </source>
</evidence>
<evidence type="ECO:0000256" key="8">
    <source>
        <dbReference type="ARBA" id="ARBA00022884"/>
    </source>
</evidence>
<dbReference type="SUPFAM" id="SSF51395">
    <property type="entry name" value="FMN-linked oxidoreductases"/>
    <property type="match status" value="1"/>
</dbReference>
<protein>
    <recommendedName>
        <fullName evidence="12">tRNA-dihydrouridine synthase</fullName>
        <ecNumber evidence="12">1.3.1.-</ecNumber>
    </recommendedName>
</protein>
<dbReference type="GO" id="GO:0017150">
    <property type="term" value="F:tRNA dihydrouridine synthase activity"/>
    <property type="evidence" value="ECO:0007669"/>
    <property type="project" value="InterPro"/>
</dbReference>
<evidence type="ECO:0000313" key="16">
    <source>
        <dbReference type="EMBL" id="QBQ07218.1"/>
    </source>
</evidence>
<accession>A0A4P7AHS3</accession>
<sequence>MKIKNINLKGKVFLGPMAGTTNAAFRIICKEKGASLVYAEMVSTEGLVHNNQKTKTMIEVSELEHPITLQIFGFDTNSFVEGAKIVEELSECDIIDINMGCPAPKVALRSQAGANLLKYPERVGEVIKAVVENTNKPVTVKMRIGWDENNKNVVELAKIAEKNGASAIAVHGRTRNQFYTGKADWSWIKRVKEAVSIPVIGNGDVTDGPTAKKMIEETGCDGIMIARAAQGNPWIFREIQHYLDTGEELEKPSYQEWKETVIRHTNLLIEMRGEEFAIREMRKQVLWYLARLKKEPIVIEMKKLATQIENIDDLNNLFKMYELEIGENYER</sequence>
<dbReference type="InterPro" id="IPR024036">
    <property type="entry name" value="tRNA-dHydroUridine_Synthase_C"/>
</dbReference>
<evidence type="ECO:0000256" key="7">
    <source>
        <dbReference type="ARBA" id="ARBA00022857"/>
    </source>
</evidence>
<dbReference type="KEGG" id="sgq:SGLAD_v1c00170"/>
<keyword evidence="4 12" id="KW-0285">Flavoprotein</keyword>
<dbReference type="CDD" id="cd02801">
    <property type="entry name" value="DUS_like_FMN"/>
    <property type="match status" value="1"/>
</dbReference>
<name>A0A4P7AHS3_9MOLU</name>
<proteinExistence type="inferred from homology"/>
<keyword evidence="17" id="KW-1185">Reference proteome</keyword>
<dbReference type="Proteomes" id="UP000294309">
    <property type="component" value="Chromosome"/>
</dbReference>
<keyword evidence="6 12" id="KW-0819">tRNA processing</keyword>
<evidence type="ECO:0000256" key="5">
    <source>
        <dbReference type="ARBA" id="ARBA00022643"/>
    </source>
</evidence>
<evidence type="ECO:0000259" key="15">
    <source>
        <dbReference type="Pfam" id="PF01207"/>
    </source>
</evidence>
<dbReference type="GO" id="GO:0000049">
    <property type="term" value="F:tRNA binding"/>
    <property type="evidence" value="ECO:0007669"/>
    <property type="project" value="UniProtKB-KW"/>
</dbReference>
<evidence type="ECO:0000256" key="3">
    <source>
        <dbReference type="ARBA" id="ARBA00022555"/>
    </source>
</evidence>
<comment type="catalytic activity">
    <reaction evidence="10">
        <text>a 5,6-dihydrouridine in tRNA + NADP(+) = a uridine in tRNA + NADPH + H(+)</text>
        <dbReference type="Rhea" id="RHEA:23624"/>
        <dbReference type="Rhea" id="RHEA-COMP:13339"/>
        <dbReference type="Rhea" id="RHEA-COMP:13887"/>
        <dbReference type="ChEBI" id="CHEBI:15378"/>
        <dbReference type="ChEBI" id="CHEBI:57783"/>
        <dbReference type="ChEBI" id="CHEBI:58349"/>
        <dbReference type="ChEBI" id="CHEBI:65315"/>
        <dbReference type="ChEBI" id="CHEBI:74443"/>
    </reaction>
</comment>
<evidence type="ECO:0000256" key="9">
    <source>
        <dbReference type="ARBA" id="ARBA00023002"/>
    </source>
</evidence>
<dbReference type="RefSeq" id="WP_134297020.1">
    <property type="nucleotide sequence ID" value="NZ_CP038013.1"/>
</dbReference>
<feature type="active site" description="Proton donor" evidence="13">
    <location>
        <position position="101"/>
    </location>
</feature>
<dbReference type="EMBL" id="CP038013">
    <property type="protein sequence ID" value="QBQ07218.1"/>
    <property type="molecule type" value="Genomic_DNA"/>
</dbReference>
<dbReference type="GO" id="GO:0050660">
    <property type="term" value="F:flavin adenine dinucleotide binding"/>
    <property type="evidence" value="ECO:0007669"/>
    <property type="project" value="InterPro"/>
</dbReference>
<feature type="binding site" evidence="14">
    <location>
        <begin position="16"/>
        <end position="18"/>
    </location>
    <ligand>
        <name>FMN</name>
        <dbReference type="ChEBI" id="CHEBI:58210"/>
    </ligand>
</feature>
<evidence type="ECO:0000256" key="13">
    <source>
        <dbReference type="PIRSR" id="PIRSR006621-1"/>
    </source>
</evidence>
<dbReference type="InterPro" id="IPR018517">
    <property type="entry name" value="tRNA_hU_synthase_CS"/>
</dbReference>
<organism evidence="16 17">
    <name type="scientific">Spiroplasma gladiatoris</name>
    <dbReference type="NCBI Taxonomy" id="2143"/>
    <lineage>
        <taxon>Bacteria</taxon>
        <taxon>Bacillati</taxon>
        <taxon>Mycoplasmatota</taxon>
        <taxon>Mollicutes</taxon>
        <taxon>Entomoplasmatales</taxon>
        <taxon>Spiroplasmataceae</taxon>
        <taxon>Spiroplasma</taxon>
    </lineage>
</organism>
<evidence type="ECO:0000256" key="1">
    <source>
        <dbReference type="ARBA" id="ARBA00001917"/>
    </source>
</evidence>
<evidence type="ECO:0000313" key="17">
    <source>
        <dbReference type="Proteomes" id="UP000294309"/>
    </source>
</evidence>
<comment type="cofactor">
    <cofactor evidence="1 12 14">
        <name>FMN</name>
        <dbReference type="ChEBI" id="CHEBI:58210"/>
    </cofactor>
</comment>
<dbReference type="OrthoDB" id="9764501at2"/>
<feature type="binding site" evidence="14">
    <location>
        <position position="70"/>
    </location>
    <ligand>
        <name>FMN</name>
        <dbReference type="ChEBI" id="CHEBI:58210"/>
    </ligand>
</feature>
<dbReference type="InterPro" id="IPR035587">
    <property type="entry name" value="DUS-like_FMN-bd"/>
</dbReference>
<gene>
    <name evidence="16" type="primary">dusB</name>
    <name evidence="16" type="ORF">SGLAD_v1c00170</name>
</gene>
<dbReference type="Pfam" id="PF01207">
    <property type="entry name" value="Dus"/>
    <property type="match status" value="1"/>
</dbReference>
<feature type="binding site" evidence="14">
    <location>
        <begin position="226"/>
        <end position="227"/>
    </location>
    <ligand>
        <name>FMN</name>
        <dbReference type="ChEBI" id="CHEBI:58210"/>
    </ligand>
</feature>
<dbReference type="Gene3D" id="3.20.20.70">
    <property type="entry name" value="Aldolase class I"/>
    <property type="match status" value="1"/>
</dbReference>
<evidence type="ECO:0000256" key="11">
    <source>
        <dbReference type="ARBA" id="ARBA00048802"/>
    </source>
</evidence>
<keyword evidence="8" id="KW-0694">RNA-binding</keyword>
<dbReference type="PIRSF" id="PIRSF006621">
    <property type="entry name" value="Dus"/>
    <property type="match status" value="1"/>
</dbReference>
<feature type="binding site" evidence="14">
    <location>
        <position position="141"/>
    </location>
    <ligand>
        <name>FMN</name>
        <dbReference type="ChEBI" id="CHEBI:58210"/>
    </ligand>
</feature>